<name>A0A3N1XP31_9FIRM</name>
<protein>
    <submittedName>
        <fullName evidence="3">Homocitrate synthase NifV</fullName>
    </submittedName>
</protein>
<dbReference type="PANTHER" id="PTHR42880">
    <property type="entry name" value="HOMOCITRATE SYNTHASE"/>
    <property type="match status" value="1"/>
</dbReference>
<dbReference type="OrthoDB" id="503431at2"/>
<feature type="domain" description="2-isopropylmalate synthase/homocitrate synthase post-catalytic" evidence="2">
    <location>
        <begin position="221"/>
        <end position="298"/>
    </location>
</feature>
<dbReference type="Gene3D" id="3.20.20.70">
    <property type="entry name" value="Aldolase class I"/>
    <property type="match status" value="1"/>
</dbReference>
<evidence type="ECO:0000256" key="1">
    <source>
        <dbReference type="ARBA" id="ARBA00022679"/>
    </source>
</evidence>
<dbReference type="RefSeq" id="WP_123608959.1">
    <property type="nucleotide sequence ID" value="NZ_RJVG01000004.1"/>
</dbReference>
<dbReference type="InterPro" id="IPR013785">
    <property type="entry name" value="Aldolase_TIM"/>
</dbReference>
<evidence type="ECO:0000313" key="3">
    <source>
        <dbReference type="EMBL" id="ROR28450.1"/>
    </source>
</evidence>
<dbReference type="GO" id="GO:0016740">
    <property type="term" value="F:transferase activity"/>
    <property type="evidence" value="ECO:0007669"/>
    <property type="project" value="UniProtKB-KW"/>
</dbReference>
<keyword evidence="4" id="KW-1185">Reference proteome</keyword>
<dbReference type="EMBL" id="RJVG01000004">
    <property type="protein sequence ID" value="ROR28450.1"/>
    <property type="molecule type" value="Genomic_DNA"/>
</dbReference>
<reference evidence="3 4" key="1">
    <citation type="submission" date="2018-11" db="EMBL/GenBank/DDBJ databases">
        <title>Genomic Encyclopedia of Type Strains, Phase IV (KMG-IV): sequencing the most valuable type-strain genomes for metagenomic binning, comparative biology and taxonomic classification.</title>
        <authorList>
            <person name="Goeker M."/>
        </authorList>
    </citation>
    <scope>NUCLEOTIDE SEQUENCE [LARGE SCALE GENOMIC DNA]</scope>
    <source>
        <strain evidence="3 4">DSM 26537</strain>
    </source>
</reference>
<dbReference type="Pfam" id="PF22617">
    <property type="entry name" value="HCS_D2"/>
    <property type="match status" value="1"/>
</dbReference>
<evidence type="ECO:0000259" key="2">
    <source>
        <dbReference type="Pfam" id="PF22617"/>
    </source>
</evidence>
<proteinExistence type="predicted"/>
<accession>A0A3N1XP31</accession>
<organism evidence="3 4">
    <name type="scientific">Mobilisporobacter senegalensis</name>
    <dbReference type="NCBI Taxonomy" id="1329262"/>
    <lineage>
        <taxon>Bacteria</taxon>
        <taxon>Bacillati</taxon>
        <taxon>Bacillota</taxon>
        <taxon>Clostridia</taxon>
        <taxon>Lachnospirales</taxon>
        <taxon>Lachnospiraceae</taxon>
        <taxon>Mobilisporobacter</taxon>
    </lineage>
</organism>
<comment type="caution">
    <text evidence="3">The sequence shown here is derived from an EMBL/GenBank/DDBJ whole genome shotgun (WGS) entry which is preliminary data.</text>
</comment>
<evidence type="ECO:0000313" key="4">
    <source>
        <dbReference type="Proteomes" id="UP000273083"/>
    </source>
</evidence>
<dbReference type="Proteomes" id="UP000273083">
    <property type="component" value="Unassembled WGS sequence"/>
</dbReference>
<dbReference type="InterPro" id="IPR054691">
    <property type="entry name" value="LeuA/HCS_post-cat"/>
</dbReference>
<gene>
    <name evidence="3" type="ORF">EDD66_10432</name>
</gene>
<dbReference type="PANTHER" id="PTHR42880:SF1">
    <property type="entry name" value="ISOPROPYLMALATE_HOMOCITRATE_CITRAMALATE SYNTHASE FAMILY PROTEIN"/>
    <property type="match status" value="1"/>
</dbReference>
<keyword evidence="1" id="KW-0808">Transferase</keyword>
<dbReference type="AlphaFoldDB" id="A0A3N1XP31"/>
<sequence length="327" mass="37390">MIRIIDNTLTAFDDCLPSKEDLYTFCNLLFTIGVDVVEFSIAAYERMELLPKEGKYILNVEYADEINKYPGFYKYVTNCTINQDTVIHEVQMNDAREIVKLRALTEYRELRIVGLDDLICESYDRTMNEIKKILSKSKINFCPENTYGCASALALQWVLNSGTDITTSFAGHKNNGATEEVIMALRLAIRHKPNRDLTVLPQLKQIYERITNSCIGNKKPILGKNIFQVEAGIHADGLHKNPDTYEAYQPGWVGGKTEFVIGKHSGMKAIKLKLEELNMPIPIDSNLNEILYLIKETCTLNRKSLNDQEFERIVIKVIGNERIQTYY</sequence>